<dbReference type="InterPro" id="IPR050765">
    <property type="entry name" value="Riboflavin_Biosynth_HTPR"/>
</dbReference>
<keyword evidence="3" id="KW-1185">Reference proteome</keyword>
<dbReference type="GO" id="GO:0009231">
    <property type="term" value="P:riboflavin biosynthetic process"/>
    <property type="evidence" value="ECO:0007669"/>
    <property type="project" value="InterPro"/>
</dbReference>
<gene>
    <name evidence="2" type="ORF">OA50_04515</name>
</gene>
<evidence type="ECO:0000259" key="1">
    <source>
        <dbReference type="Pfam" id="PF01872"/>
    </source>
</evidence>
<dbReference type="AlphaFoldDB" id="A0A0B3RVN2"/>
<reference evidence="2 3" key="1">
    <citation type="submission" date="2014-10" db="EMBL/GenBank/DDBJ databases">
        <title>Genome sequence of Ponticoccus sp. strain UMTAT08 isolated from clonal culture of toxic dinoflagellate Alexandrium tamiyavanichii.</title>
        <authorList>
            <person name="Gan H.Y."/>
            <person name="Muhd D.-D."/>
            <person name="Mohd Noor M.E."/>
            <person name="Yeong Y.S."/>
            <person name="Usup G."/>
        </authorList>
    </citation>
    <scope>NUCLEOTIDE SEQUENCE [LARGE SCALE GENOMIC DNA]</scope>
    <source>
        <strain evidence="2 3">UMTAT08</strain>
    </source>
</reference>
<accession>A0A0B3RVN2</accession>
<dbReference type="Gene3D" id="3.40.430.10">
    <property type="entry name" value="Dihydrofolate Reductase, subunit A"/>
    <property type="match status" value="1"/>
</dbReference>
<dbReference type="EMBL" id="JSUQ01000021">
    <property type="protein sequence ID" value="KHQ50803.1"/>
    <property type="molecule type" value="Genomic_DNA"/>
</dbReference>
<dbReference type="PANTHER" id="PTHR38011">
    <property type="entry name" value="DIHYDROFOLATE REDUCTASE FAMILY PROTEIN (AFU_ORTHOLOGUE AFUA_8G06820)"/>
    <property type="match status" value="1"/>
</dbReference>
<dbReference type="RefSeq" id="WP_043145388.1">
    <property type="nucleotide sequence ID" value="NZ_JSUQ01000021.1"/>
</dbReference>
<dbReference type="OrthoDB" id="9782335at2"/>
<dbReference type="InterPro" id="IPR002734">
    <property type="entry name" value="RibDG_C"/>
</dbReference>
<dbReference type="SUPFAM" id="SSF53597">
    <property type="entry name" value="Dihydrofolate reductase-like"/>
    <property type="match status" value="1"/>
</dbReference>
<dbReference type="PATRIC" id="fig|1515334.3.peg.4538"/>
<dbReference type="GO" id="GO:0008703">
    <property type="term" value="F:5-amino-6-(5-phosphoribosylamino)uracil reductase activity"/>
    <property type="evidence" value="ECO:0007669"/>
    <property type="project" value="InterPro"/>
</dbReference>
<dbReference type="Pfam" id="PF01872">
    <property type="entry name" value="RibD_C"/>
    <property type="match status" value="1"/>
</dbReference>
<dbReference type="Proteomes" id="UP000030960">
    <property type="component" value="Unassembled WGS sequence"/>
</dbReference>
<proteinExistence type="predicted"/>
<dbReference type="PANTHER" id="PTHR38011:SF11">
    <property type="entry name" value="2,5-DIAMINO-6-RIBOSYLAMINO-4(3H)-PYRIMIDINONE 5'-PHOSPHATE REDUCTASE"/>
    <property type="match status" value="1"/>
</dbReference>
<organism evidence="2 3">
    <name type="scientific">Mameliella alba</name>
    <dbReference type="NCBI Taxonomy" id="561184"/>
    <lineage>
        <taxon>Bacteria</taxon>
        <taxon>Pseudomonadati</taxon>
        <taxon>Pseudomonadota</taxon>
        <taxon>Alphaproteobacteria</taxon>
        <taxon>Rhodobacterales</taxon>
        <taxon>Roseobacteraceae</taxon>
        <taxon>Mameliella</taxon>
    </lineage>
</organism>
<sequence>MTTRHVFIAMSLDGYIAREDDSLDWLTPYHAPDEDHGFDAFMASVDGLVMGSGTFRTVLRFGGDWPYAKPVIVLSHSLTRDDIPDALRTRVTLSRETPTALMSRLDAEGFQHVYVDGGAVIRSFLQDGLIADMEITLVPVLIGRGRGRKLFGEMDLATDIRLDQLRVRRFSSGLVLTRYAVSSPSSSKDA</sequence>
<feature type="domain" description="Bacterial bifunctional deaminase-reductase C-terminal" evidence="1">
    <location>
        <begin position="6"/>
        <end position="176"/>
    </location>
</feature>
<evidence type="ECO:0000313" key="2">
    <source>
        <dbReference type="EMBL" id="KHQ50803.1"/>
    </source>
</evidence>
<name>A0A0B3RVN2_9RHOB</name>
<dbReference type="STRING" id="561184.SAMN05216376_12440"/>
<dbReference type="InterPro" id="IPR024072">
    <property type="entry name" value="DHFR-like_dom_sf"/>
</dbReference>
<evidence type="ECO:0000313" key="3">
    <source>
        <dbReference type="Proteomes" id="UP000030960"/>
    </source>
</evidence>
<protein>
    <submittedName>
        <fullName evidence="2">Deaminase reductase</fullName>
    </submittedName>
</protein>
<comment type="caution">
    <text evidence="2">The sequence shown here is derived from an EMBL/GenBank/DDBJ whole genome shotgun (WGS) entry which is preliminary data.</text>
</comment>